<comment type="caution">
    <text evidence="1">The sequence shown here is derived from an EMBL/GenBank/DDBJ whole genome shotgun (WGS) entry which is preliminary data.</text>
</comment>
<evidence type="ECO:0000313" key="2">
    <source>
        <dbReference type="Proteomes" id="UP000265520"/>
    </source>
</evidence>
<name>A0A392P1M7_9FABA</name>
<accession>A0A392P1M7</accession>
<sequence>AGPLGVQILRLEISLRIRAMTVARCRVNTFGEELASLLLMYSFDALLVATPGGVALEMVV</sequence>
<protein>
    <submittedName>
        <fullName evidence="1">Uncharacterized protein</fullName>
    </submittedName>
</protein>
<evidence type="ECO:0000313" key="1">
    <source>
        <dbReference type="EMBL" id="MCI05624.1"/>
    </source>
</evidence>
<keyword evidence="2" id="KW-1185">Reference proteome</keyword>
<reference evidence="1 2" key="1">
    <citation type="journal article" date="2018" name="Front. Plant Sci.">
        <title>Red Clover (Trifolium pratense) and Zigzag Clover (T. medium) - A Picture of Genomic Similarities and Differences.</title>
        <authorList>
            <person name="Dluhosova J."/>
            <person name="Istvanek J."/>
            <person name="Nedelnik J."/>
            <person name="Repkova J."/>
        </authorList>
    </citation>
    <scope>NUCLEOTIDE SEQUENCE [LARGE SCALE GENOMIC DNA]</scope>
    <source>
        <strain evidence="2">cv. 10/8</strain>
        <tissue evidence="1">Leaf</tissue>
    </source>
</reference>
<proteinExistence type="predicted"/>
<organism evidence="1 2">
    <name type="scientific">Trifolium medium</name>
    <dbReference type="NCBI Taxonomy" id="97028"/>
    <lineage>
        <taxon>Eukaryota</taxon>
        <taxon>Viridiplantae</taxon>
        <taxon>Streptophyta</taxon>
        <taxon>Embryophyta</taxon>
        <taxon>Tracheophyta</taxon>
        <taxon>Spermatophyta</taxon>
        <taxon>Magnoliopsida</taxon>
        <taxon>eudicotyledons</taxon>
        <taxon>Gunneridae</taxon>
        <taxon>Pentapetalae</taxon>
        <taxon>rosids</taxon>
        <taxon>fabids</taxon>
        <taxon>Fabales</taxon>
        <taxon>Fabaceae</taxon>
        <taxon>Papilionoideae</taxon>
        <taxon>50 kb inversion clade</taxon>
        <taxon>NPAAA clade</taxon>
        <taxon>Hologalegina</taxon>
        <taxon>IRL clade</taxon>
        <taxon>Trifolieae</taxon>
        <taxon>Trifolium</taxon>
    </lineage>
</organism>
<dbReference type="AlphaFoldDB" id="A0A392P1M7"/>
<dbReference type="EMBL" id="LXQA010059210">
    <property type="protein sequence ID" value="MCI05624.1"/>
    <property type="molecule type" value="Genomic_DNA"/>
</dbReference>
<dbReference type="Proteomes" id="UP000265520">
    <property type="component" value="Unassembled WGS sequence"/>
</dbReference>
<feature type="non-terminal residue" evidence="1">
    <location>
        <position position="1"/>
    </location>
</feature>